<evidence type="ECO:0000313" key="2">
    <source>
        <dbReference type="EMBL" id="MBB5754671.1"/>
    </source>
</evidence>
<dbReference type="Proteomes" id="UP000523821">
    <property type="component" value="Unassembled WGS sequence"/>
</dbReference>
<proteinExistence type="predicted"/>
<reference evidence="2 3" key="1">
    <citation type="submission" date="2020-08" db="EMBL/GenBank/DDBJ databases">
        <title>Genomic Encyclopedia of Type Strains, Phase IV (KMG-IV): sequencing the most valuable type-strain genomes for metagenomic binning, comparative biology and taxonomic classification.</title>
        <authorList>
            <person name="Goeker M."/>
        </authorList>
    </citation>
    <scope>NUCLEOTIDE SEQUENCE [LARGE SCALE GENOMIC DNA]</scope>
    <source>
        <strain evidence="2 3">DSM 16268</strain>
    </source>
</reference>
<name>A0A7W9L3L0_9HYPH</name>
<gene>
    <name evidence="2" type="ORF">GGQ63_003759</name>
</gene>
<sequence length="423" mass="46832">MNRRPPHEPSRHFSQPNKLWDDAMRHAPSLGCPTCLERDRCGGVHTDAGIFDCGDLCTCKDKSKCDMVCRFKPSHFVARMREVGGLGFENAPRVAATGVPDLPTIAPFVDHRYGRAATLHEPVVAISLYELINLATGKPHVTSRVELAARFLIPEGAVIIVTGVDKDGPIERWWELKDRAAILAALKALGVKLITTPNYSVLTDVPRTDNLHSMKRILLAWTEMAAAGLPAALHVNGRTQHDYSRWAELIADRPEIEILAFEFATGCGRGERIDWHVAELCALADRVGRPLALVIRGGGRKLAELRRHFAQVSLIETEAFSRTIRRRRAHLTESGRVKWTKYPTPKGAPIDDLLAHNIALVRASYETSAKPPLRLRPPTRRLRRAAHRDGEPVQPGLLRQLHLSGETRGVAPEPQGVVAATKP</sequence>
<keyword evidence="3" id="KW-1185">Reference proteome</keyword>
<accession>A0A7W9L3L0</accession>
<dbReference type="RefSeq" id="WP_246429872.1">
    <property type="nucleotide sequence ID" value="NZ_JACHOO010000009.1"/>
</dbReference>
<evidence type="ECO:0000313" key="3">
    <source>
        <dbReference type="Proteomes" id="UP000523821"/>
    </source>
</evidence>
<feature type="region of interest" description="Disordered" evidence="1">
    <location>
        <begin position="404"/>
        <end position="423"/>
    </location>
</feature>
<organism evidence="2 3">
    <name type="scientific">Prosthecomicrobium pneumaticum</name>
    <dbReference type="NCBI Taxonomy" id="81895"/>
    <lineage>
        <taxon>Bacteria</taxon>
        <taxon>Pseudomonadati</taxon>
        <taxon>Pseudomonadota</taxon>
        <taxon>Alphaproteobacteria</taxon>
        <taxon>Hyphomicrobiales</taxon>
        <taxon>Kaistiaceae</taxon>
        <taxon>Prosthecomicrobium</taxon>
    </lineage>
</organism>
<evidence type="ECO:0000256" key="1">
    <source>
        <dbReference type="SAM" id="MobiDB-lite"/>
    </source>
</evidence>
<evidence type="ECO:0008006" key="4">
    <source>
        <dbReference type="Google" id="ProtNLM"/>
    </source>
</evidence>
<dbReference type="EMBL" id="JACHOO010000009">
    <property type="protein sequence ID" value="MBB5754671.1"/>
    <property type="molecule type" value="Genomic_DNA"/>
</dbReference>
<protein>
    <recommendedName>
        <fullName evidence="4">DUF4417 domain-containing protein</fullName>
    </recommendedName>
</protein>
<dbReference type="AlphaFoldDB" id="A0A7W9L3L0"/>
<comment type="caution">
    <text evidence="2">The sequence shown here is derived from an EMBL/GenBank/DDBJ whole genome shotgun (WGS) entry which is preliminary data.</text>
</comment>